<feature type="region of interest" description="Disordered" evidence="1">
    <location>
        <begin position="71"/>
        <end position="91"/>
    </location>
</feature>
<reference evidence="2" key="1">
    <citation type="submission" date="2021-02" db="EMBL/GenBank/DDBJ databases">
        <authorList>
            <person name="Palmer J.M."/>
        </authorList>
    </citation>
    <scope>NUCLEOTIDE SEQUENCE</scope>
    <source>
        <strain evidence="2">SCRP734</strain>
    </source>
</reference>
<keyword evidence="3" id="KW-1185">Reference proteome</keyword>
<feature type="region of interest" description="Disordered" evidence="1">
    <location>
        <begin position="17"/>
        <end position="36"/>
    </location>
</feature>
<proteinExistence type="predicted"/>
<feature type="compositionally biased region" description="Low complexity" evidence="1">
    <location>
        <begin position="649"/>
        <end position="665"/>
    </location>
</feature>
<name>A0A8T1VMF4_9STRA</name>
<sequence length="852" mass="95013">MVNIREALRALDIWQSRDPSSADQVAPSESASDPQSKAAILESKNRQLKGVISSLQDANLRLSRQLDSAKLALSPKSGEESTAQAWSPRNRAAKKLSSVEVSPVQLKATSPAKTITYSSPSSQNSATSSLKLQVVNFHEQELVEIASKLQFTGVKRLEELLVEGDADSTGFVNLKKLCWTLADQFELKTTETRLIEVCIGMKFNSHAQLDYNEFVDVLMDILLYALPDIRESAKRKSLIRLDQYLQSGFPPGREGTRQLLETFCSKYDVAGDQLVTEAELVRVFHVDLVQHHALELPFPLEEHETIQLAHPFIQRGARDRASEGLVAYCELLNAILGPLPADPNERKSGAKQLKRALRWEFWHSIYMALCAGDARMERKVLAQLGKIMEKVDPDATFTVSMRHFKRIFKRHLCYGDMEVLVAALAMSEDAQTASDNDRSGLSLRYDVLLSLVFGSPGLNDDRFFDSSVREKLSREEDRLRSHVTELMAAHGSSHRLSIQDFHNTFTVQAEGNPLTTLEMLFMFASVDSSHEGSVAVKALKNFLSTRCRKDVTRRDGENSTTTAEGGATNSQRGSRVHPSRVQSGRSSELAPPESGSQTISSLRVFEIKILDIASEFADRKGNISPARAFRYFSIGPTAPRADTTRTSRRTPPSSPLRRSSLSSPTNRGAGGSVTVRKKLRELEACSLDPLTPDRVQKLLQVSHNLQVSTHLVSQFFLHIGSPSKYFLDLLHFAQWAAPLSVELQVKVRGVVRQMIILGKGGGGRVDLDRFLAQLQRRLQDSPHNLASTDNPPLQFVSMPLLLSKLHQLNILLHKQELMALLRHFGMDETLHSVDYALFLQRLYERNSSSVPS</sequence>
<feature type="compositionally biased region" description="Polar residues" evidence="1">
    <location>
        <begin position="17"/>
        <end position="35"/>
    </location>
</feature>
<feature type="region of interest" description="Disordered" evidence="1">
    <location>
        <begin position="551"/>
        <end position="597"/>
    </location>
</feature>
<evidence type="ECO:0000313" key="3">
    <source>
        <dbReference type="Proteomes" id="UP000694044"/>
    </source>
</evidence>
<dbReference type="Proteomes" id="UP000694044">
    <property type="component" value="Unassembled WGS sequence"/>
</dbReference>
<feature type="compositionally biased region" description="Polar residues" evidence="1">
    <location>
        <begin position="558"/>
        <end position="573"/>
    </location>
</feature>
<dbReference type="AlphaFoldDB" id="A0A8T1VMF4"/>
<organism evidence="2 3">
    <name type="scientific">Phytophthora pseudosyringae</name>
    <dbReference type="NCBI Taxonomy" id="221518"/>
    <lineage>
        <taxon>Eukaryota</taxon>
        <taxon>Sar</taxon>
        <taxon>Stramenopiles</taxon>
        <taxon>Oomycota</taxon>
        <taxon>Peronosporomycetes</taxon>
        <taxon>Peronosporales</taxon>
        <taxon>Peronosporaceae</taxon>
        <taxon>Phytophthora</taxon>
    </lineage>
</organism>
<accession>A0A8T1VMF4</accession>
<dbReference type="EMBL" id="JAGDFM010000286">
    <property type="protein sequence ID" value="KAG7380584.1"/>
    <property type="molecule type" value="Genomic_DNA"/>
</dbReference>
<comment type="caution">
    <text evidence="2">The sequence shown here is derived from an EMBL/GenBank/DDBJ whole genome shotgun (WGS) entry which is preliminary data.</text>
</comment>
<gene>
    <name evidence="2" type="ORF">PHYPSEUDO_007024</name>
</gene>
<protein>
    <submittedName>
        <fullName evidence="2">Uncharacterized protein</fullName>
    </submittedName>
</protein>
<dbReference type="OrthoDB" id="97318at2759"/>
<evidence type="ECO:0000313" key="2">
    <source>
        <dbReference type="EMBL" id="KAG7380584.1"/>
    </source>
</evidence>
<feature type="region of interest" description="Disordered" evidence="1">
    <location>
        <begin position="635"/>
        <end position="673"/>
    </location>
</feature>
<evidence type="ECO:0000256" key="1">
    <source>
        <dbReference type="SAM" id="MobiDB-lite"/>
    </source>
</evidence>